<gene>
    <name evidence="3" type="ORF">SAMN05444358_102269</name>
</gene>
<dbReference type="STRING" id="985054.SAMN05444358_102269"/>
<dbReference type="InterPro" id="IPR036188">
    <property type="entry name" value="FAD/NAD-bd_sf"/>
</dbReference>
<dbReference type="InterPro" id="IPR006076">
    <property type="entry name" value="FAD-dep_OxRdtase"/>
</dbReference>
<evidence type="ECO:0000313" key="4">
    <source>
        <dbReference type="Proteomes" id="UP000183400"/>
    </source>
</evidence>
<dbReference type="RefSeq" id="WP_074736781.1">
    <property type="nucleotide sequence ID" value="NZ_FNNP01000002.1"/>
</dbReference>
<dbReference type="Gene3D" id="3.30.9.10">
    <property type="entry name" value="D-Amino Acid Oxidase, subunit A, domain 2"/>
    <property type="match status" value="1"/>
</dbReference>
<sequence length="443" mass="48542">MRLFEDMAYGSAPIEDSYWTTTVQRPDYPALTGAAKCDTAIIGAGFTGLNAALELARSGQDVVILEAEQPGWGASGRNGGFCCIGGSKTGLADLSRRFGQDHALNYMRAERDAVGFVQARLDDYGIEADTHSKGETRLAHSQNVADEMQDEIAGYRDVYGAEPEFLPREALEDHGLFSAEFYGALTAPIGFALNPMKYATGLAREAADAGVRIHGGSAVTEIAQSGDGQHLLKTAHGELRAKNLIVATNGYSSENLPAWLGGRYMPVQSGIIATRPMTDNELKAQGFTSRQMCYDSRNLLHYFRLLPDNRMLFGLRAASRTTEHSEAETKARARADFDRMFPAWQHVETAHYWSGLVCLSRNLTPFAGPIPGMDRAWAALCYHGNGVAMGSYTGAMIAGQILNQGPQTPHVMTGPMRRFELGRWRRAMLPLIYAWYGLQDRRA</sequence>
<dbReference type="AlphaFoldDB" id="A0A1H2YGS0"/>
<dbReference type="EMBL" id="FNNP01000002">
    <property type="protein sequence ID" value="SDX04038.1"/>
    <property type="molecule type" value="Genomic_DNA"/>
</dbReference>
<protein>
    <submittedName>
        <fullName evidence="3">Glycine/D-amino acid oxidase</fullName>
    </submittedName>
</protein>
<accession>A0A1H2YGS0</accession>
<dbReference type="Gene3D" id="3.50.50.60">
    <property type="entry name" value="FAD/NAD(P)-binding domain"/>
    <property type="match status" value="1"/>
</dbReference>
<evidence type="ECO:0000313" key="3">
    <source>
        <dbReference type="EMBL" id="SDX04038.1"/>
    </source>
</evidence>
<keyword evidence="1" id="KW-0560">Oxidoreductase</keyword>
<name>A0A1H2YGS0_9RHOB</name>
<dbReference type="PANTHER" id="PTHR13847:SF281">
    <property type="entry name" value="FAD DEPENDENT OXIDOREDUCTASE DOMAIN-CONTAINING PROTEIN"/>
    <property type="match status" value="1"/>
</dbReference>
<dbReference type="GO" id="GO:0005737">
    <property type="term" value="C:cytoplasm"/>
    <property type="evidence" value="ECO:0007669"/>
    <property type="project" value="TreeGrafter"/>
</dbReference>
<evidence type="ECO:0000259" key="2">
    <source>
        <dbReference type="Pfam" id="PF01266"/>
    </source>
</evidence>
<dbReference type="GO" id="GO:0016491">
    <property type="term" value="F:oxidoreductase activity"/>
    <property type="evidence" value="ECO:0007669"/>
    <property type="project" value="UniProtKB-KW"/>
</dbReference>
<proteinExistence type="predicted"/>
<keyword evidence="4" id="KW-1185">Reference proteome</keyword>
<reference evidence="4" key="1">
    <citation type="submission" date="2016-10" db="EMBL/GenBank/DDBJ databases">
        <authorList>
            <person name="Varghese N."/>
            <person name="Submissions S."/>
        </authorList>
    </citation>
    <scope>NUCLEOTIDE SEQUENCE [LARGE SCALE GENOMIC DNA]</scope>
    <source>
        <strain evidence="4">DSM 27839</strain>
    </source>
</reference>
<evidence type="ECO:0000256" key="1">
    <source>
        <dbReference type="ARBA" id="ARBA00023002"/>
    </source>
</evidence>
<organism evidence="3 4">
    <name type="scientific">Ruegeria halocynthiae</name>
    <dbReference type="NCBI Taxonomy" id="985054"/>
    <lineage>
        <taxon>Bacteria</taxon>
        <taxon>Pseudomonadati</taxon>
        <taxon>Pseudomonadota</taxon>
        <taxon>Alphaproteobacteria</taxon>
        <taxon>Rhodobacterales</taxon>
        <taxon>Roseobacteraceae</taxon>
        <taxon>Ruegeria</taxon>
    </lineage>
</organism>
<dbReference type="OrthoDB" id="9806601at2"/>
<dbReference type="PANTHER" id="PTHR13847">
    <property type="entry name" value="SARCOSINE DEHYDROGENASE-RELATED"/>
    <property type="match status" value="1"/>
</dbReference>
<dbReference type="Proteomes" id="UP000183400">
    <property type="component" value="Unassembled WGS sequence"/>
</dbReference>
<dbReference type="SUPFAM" id="SSF51905">
    <property type="entry name" value="FAD/NAD(P)-binding domain"/>
    <property type="match status" value="1"/>
</dbReference>
<dbReference type="Pfam" id="PF01266">
    <property type="entry name" value="DAO"/>
    <property type="match status" value="1"/>
</dbReference>
<feature type="domain" description="FAD dependent oxidoreductase" evidence="2">
    <location>
        <begin position="38"/>
        <end position="398"/>
    </location>
</feature>